<proteinExistence type="predicted"/>
<dbReference type="Proteomes" id="UP001060336">
    <property type="component" value="Chromosome"/>
</dbReference>
<dbReference type="PANTHER" id="PTHR43540">
    <property type="entry name" value="PEROXYUREIDOACRYLATE/UREIDOACRYLATE AMIDOHYDROLASE-RELATED"/>
    <property type="match status" value="1"/>
</dbReference>
<name>A0A9J7AUH2_9PROT</name>
<sequence length="202" mass="21389">MAGRFDPATTALLLVDMQNDFLHPEGAYARGGAKAVEIAALPAKLKPVADAMRAAGGWIVSTHFTLVPGKGGEPFISPHLKQLRPFLRKGDFAPGGFGQDLIDELAPADIKVEKVAFSAFYMSRLEWVLNRAGIEHLVVGGIVTNGGVASTVRDAHVRDFHVTVLSDGCAAFSPEVHETNIAALKSVAGIETCAEMIGRLTA</sequence>
<dbReference type="EMBL" id="CP102480">
    <property type="protein sequence ID" value="UUX49045.1"/>
    <property type="molecule type" value="Genomic_DNA"/>
</dbReference>
<dbReference type="Gene3D" id="3.40.50.850">
    <property type="entry name" value="Isochorismatase-like"/>
    <property type="match status" value="1"/>
</dbReference>
<dbReference type="RefSeq" id="WP_257767546.1">
    <property type="nucleotide sequence ID" value="NZ_CP102480.1"/>
</dbReference>
<protein>
    <submittedName>
        <fullName evidence="3">Cysteine hydrolase</fullName>
    </submittedName>
</protein>
<keyword evidence="1 3" id="KW-0378">Hydrolase</keyword>
<dbReference type="CDD" id="cd00431">
    <property type="entry name" value="cysteine_hydrolases"/>
    <property type="match status" value="1"/>
</dbReference>
<reference evidence="3" key="1">
    <citation type="submission" date="2022-08" db="EMBL/GenBank/DDBJ databases">
        <title>Nisaea acidiphila sp. nov., isolated from a marine algal debris and emended description of the genus Nisaea Urios et al. 2008.</title>
        <authorList>
            <person name="Kwon K."/>
        </authorList>
    </citation>
    <scope>NUCLEOTIDE SEQUENCE</scope>
    <source>
        <strain evidence="3">MEBiC11861</strain>
    </source>
</reference>
<organism evidence="3 4">
    <name type="scientific">Nisaea acidiphila</name>
    <dbReference type="NCBI Taxonomy" id="1862145"/>
    <lineage>
        <taxon>Bacteria</taxon>
        <taxon>Pseudomonadati</taxon>
        <taxon>Pseudomonadota</taxon>
        <taxon>Alphaproteobacteria</taxon>
        <taxon>Rhodospirillales</taxon>
        <taxon>Thalassobaculaceae</taxon>
        <taxon>Nisaea</taxon>
    </lineage>
</organism>
<feature type="domain" description="Isochorismatase-like" evidence="2">
    <location>
        <begin position="10"/>
        <end position="188"/>
    </location>
</feature>
<dbReference type="InterPro" id="IPR050272">
    <property type="entry name" value="Isochorismatase-like_hydrls"/>
</dbReference>
<dbReference type="InterPro" id="IPR000868">
    <property type="entry name" value="Isochorismatase-like_dom"/>
</dbReference>
<accession>A0A9J7AUH2</accession>
<dbReference type="InterPro" id="IPR036380">
    <property type="entry name" value="Isochorismatase-like_sf"/>
</dbReference>
<dbReference type="AlphaFoldDB" id="A0A9J7AUH2"/>
<evidence type="ECO:0000313" key="4">
    <source>
        <dbReference type="Proteomes" id="UP001060336"/>
    </source>
</evidence>
<dbReference type="PANTHER" id="PTHR43540:SF6">
    <property type="entry name" value="ISOCHORISMATASE-LIKE DOMAIN-CONTAINING PROTEIN"/>
    <property type="match status" value="1"/>
</dbReference>
<dbReference type="GO" id="GO:0016787">
    <property type="term" value="F:hydrolase activity"/>
    <property type="evidence" value="ECO:0007669"/>
    <property type="project" value="UniProtKB-KW"/>
</dbReference>
<keyword evidence="4" id="KW-1185">Reference proteome</keyword>
<evidence type="ECO:0000313" key="3">
    <source>
        <dbReference type="EMBL" id="UUX49045.1"/>
    </source>
</evidence>
<dbReference type="KEGG" id="naci:NUH88_16770"/>
<evidence type="ECO:0000256" key="1">
    <source>
        <dbReference type="ARBA" id="ARBA00022801"/>
    </source>
</evidence>
<gene>
    <name evidence="3" type="ORF">NUH88_16770</name>
</gene>
<evidence type="ECO:0000259" key="2">
    <source>
        <dbReference type="Pfam" id="PF00857"/>
    </source>
</evidence>
<dbReference type="SUPFAM" id="SSF52499">
    <property type="entry name" value="Isochorismatase-like hydrolases"/>
    <property type="match status" value="1"/>
</dbReference>
<dbReference type="Pfam" id="PF00857">
    <property type="entry name" value="Isochorismatase"/>
    <property type="match status" value="1"/>
</dbReference>